<dbReference type="STRING" id="45351.A7SYC7"/>
<dbReference type="PANTHER" id="PTHR12400:SF51">
    <property type="entry name" value="INOSITOL POLYPHOSPHATE MULTIKINASE"/>
    <property type="match status" value="1"/>
</dbReference>
<evidence type="ECO:0000256" key="8">
    <source>
        <dbReference type="RuleBase" id="RU363090"/>
    </source>
</evidence>
<keyword evidence="10" id="KW-1185">Reference proteome</keyword>
<sequence length="294" mass="33683">MAANKCAYYDRFLEITAKTTSVLSKNQLRCFEHQVAGHGSGEKSKGMLLLEGGILLKPVQDYPRGARETGFYEYVFSSSQNDVVELRRLIPGYFGTVSLPLVKEYLQLEDMTKGFRVPCILDVKIGKICWDPLAKEDKIKRELSKSALQRKYGLRILGFKVFNPTRQEYEYFSNADGKALITDEQLLNAFVYFLSGASGCRKTSVLSKILREMESILQWWEKQRTFLIRASSLMIIYEGENRTMAEERASDKGIDLLHEVKVKMIDFAHAFECSEKDDNFLEALKELMDLISKC</sequence>
<evidence type="ECO:0000256" key="3">
    <source>
        <dbReference type="ARBA" id="ARBA00022741"/>
    </source>
</evidence>
<comment type="catalytic activity">
    <reaction evidence="7">
        <text>1D-myo-inositol 1,3,4,6-tetrakisphosphate + ATP = 1D-myo-inositol 1,3,4,5,6-pentakisphosphate + ADP + H(+)</text>
        <dbReference type="Rhea" id="RHEA:12717"/>
        <dbReference type="ChEBI" id="CHEBI:15378"/>
        <dbReference type="ChEBI" id="CHEBI:30616"/>
        <dbReference type="ChEBI" id="CHEBI:57660"/>
        <dbReference type="ChEBI" id="CHEBI:57733"/>
        <dbReference type="ChEBI" id="CHEBI:456216"/>
        <dbReference type="EC" id="2.7.1.140"/>
    </reaction>
</comment>
<dbReference type="Gene3D" id="3.30.470.160">
    <property type="entry name" value="Inositol polyphosphate kinase"/>
    <property type="match status" value="1"/>
</dbReference>
<keyword evidence="5" id="KW-0067">ATP-binding</keyword>
<evidence type="ECO:0000256" key="2">
    <source>
        <dbReference type="ARBA" id="ARBA00022679"/>
    </source>
</evidence>
<reference evidence="9 10" key="1">
    <citation type="journal article" date="2007" name="Science">
        <title>Sea anemone genome reveals ancestral eumetazoan gene repertoire and genomic organization.</title>
        <authorList>
            <person name="Putnam N.H."/>
            <person name="Srivastava M."/>
            <person name="Hellsten U."/>
            <person name="Dirks B."/>
            <person name="Chapman J."/>
            <person name="Salamov A."/>
            <person name="Terry A."/>
            <person name="Shapiro H."/>
            <person name="Lindquist E."/>
            <person name="Kapitonov V.V."/>
            <person name="Jurka J."/>
            <person name="Genikhovich G."/>
            <person name="Grigoriev I.V."/>
            <person name="Lucas S.M."/>
            <person name="Steele R.E."/>
            <person name="Finnerty J.R."/>
            <person name="Technau U."/>
            <person name="Martindale M.Q."/>
            <person name="Rokhsar D.S."/>
        </authorList>
    </citation>
    <scope>NUCLEOTIDE SEQUENCE [LARGE SCALE GENOMIC DNA]</scope>
    <source>
        <strain evidence="10">CH2 X CH6</strain>
    </source>
</reference>
<accession>A7SYC7</accession>
<dbReference type="InterPro" id="IPR038286">
    <property type="entry name" value="IPK_sf"/>
</dbReference>
<protein>
    <recommendedName>
        <fullName evidence="8">Kinase</fullName>
        <ecNumber evidence="8">2.7.-.-</ecNumber>
    </recommendedName>
</protein>
<dbReference type="EMBL" id="DS469917">
    <property type="protein sequence ID" value="EDO31288.1"/>
    <property type="molecule type" value="Genomic_DNA"/>
</dbReference>
<dbReference type="HOGENOM" id="CLU_042569_1_1_1"/>
<dbReference type="GO" id="GO:0005634">
    <property type="term" value="C:nucleus"/>
    <property type="evidence" value="ECO:0000318"/>
    <property type="project" value="GO_Central"/>
</dbReference>
<dbReference type="GO" id="GO:0005524">
    <property type="term" value="F:ATP binding"/>
    <property type="evidence" value="ECO:0007669"/>
    <property type="project" value="UniProtKB-KW"/>
</dbReference>
<gene>
    <name evidence="9" type="ORF">NEMVEDRAFT_v1g219446</name>
</gene>
<dbReference type="PhylomeDB" id="A7SYC7"/>
<comment type="similarity">
    <text evidence="1 8">Belongs to the inositol phosphokinase (IPK) family.</text>
</comment>
<keyword evidence="4 8" id="KW-0418">Kinase</keyword>
<dbReference type="GO" id="GO:0008440">
    <property type="term" value="F:inositol-1,4,5-trisphosphate 3-kinase activity"/>
    <property type="evidence" value="ECO:0000318"/>
    <property type="project" value="GO_Central"/>
</dbReference>
<dbReference type="OMA" id="DCAFAAT"/>
<evidence type="ECO:0000256" key="6">
    <source>
        <dbReference type="ARBA" id="ARBA00036164"/>
    </source>
</evidence>
<dbReference type="GO" id="GO:0047326">
    <property type="term" value="F:inositol-1,3,4,6-tetrakisphosphate 5-kinase activity"/>
    <property type="evidence" value="ECO:0007669"/>
    <property type="project" value="RHEA"/>
</dbReference>
<dbReference type="GO" id="GO:0032958">
    <property type="term" value="P:inositol phosphate biosynthetic process"/>
    <property type="evidence" value="ECO:0000318"/>
    <property type="project" value="GO_Central"/>
</dbReference>
<dbReference type="GO" id="GO:0005737">
    <property type="term" value="C:cytoplasm"/>
    <property type="evidence" value="ECO:0000318"/>
    <property type="project" value="GO_Central"/>
</dbReference>
<evidence type="ECO:0000256" key="5">
    <source>
        <dbReference type="ARBA" id="ARBA00022840"/>
    </source>
</evidence>
<evidence type="ECO:0000256" key="1">
    <source>
        <dbReference type="ARBA" id="ARBA00007374"/>
    </source>
</evidence>
<organism evidence="9 10">
    <name type="scientific">Nematostella vectensis</name>
    <name type="common">Starlet sea anemone</name>
    <dbReference type="NCBI Taxonomy" id="45351"/>
    <lineage>
        <taxon>Eukaryota</taxon>
        <taxon>Metazoa</taxon>
        <taxon>Cnidaria</taxon>
        <taxon>Anthozoa</taxon>
        <taxon>Hexacorallia</taxon>
        <taxon>Actiniaria</taxon>
        <taxon>Edwardsiidae</taxon>
        <taxon>Nematostella</taxon>
    </lineage>
</organism>
<evidence type="ECO:0000256" key="7">
    <source>
        <dbReference type="ARBA" id="ARBA00036525"/>
    </source>
</evidence>
<evidence type="ECO:0000313" key="10">
    <source>
        <dbReference type="Proteomes" id="UP000001593"/>
    </source>
</evidence>
<name>A7SYC7_NEMVE</name>
<comment type="catalytic activity">
    <reaction evidence="6">
        <text>1D-myo-inositol 1,4,5-trisphosphate + 2 ATP = 1D-myo-inositol 1,3,4,5,6-pentakisphosphate + 2 ADP + 2 H(+)</text>
        <dbReference type="Rhea" id="RHEA:32359"/>
        <dbReference type="ChEBI" id="CHEBI:15378"/>
        <dbReference type="ChEBI" id="CHEBI:30616"/>
        <dbReference type="ChEBI" id="CHEBI:57733"/>
        <dbReference type="ChEBI" id="CHEBI:203600"/>
        <dbReference type="ChEBI" id="CHEBI:456216"/>
        <dbReference type="EC" id="2.7.1.151"/>
    </reaction>
</comment>
<dbReference type="EC" id="2.7.-.-" evidence="8"/>
<dbReference type="Pfam" id="PF03770">
    <property type="entry name" value="IPK"/>
    <property type="match status" value="1"/>
</dbReference>
<keyword evidence="3" id="KW-0547">Nucleotide-binding</keyword>
<dbReference type="eggNOG" id="KOG1620">
    <property type="taxonomic scope" value="Eukaryota"/>
</dbReference>
<keyword evidence="2 8" id="KW-0808">Transferase</keyword>
<dbReference type="GO" id="GO:0051765">
    <property type="term" value="F:inositol tetrakisphosphate kinase activity"/>
    <property type="evidence" value="ECO:0000318"/>
    <property type="project" value="GO_Central"/>
</dbReference>
<dbReference type="InterPro" id="IPR005522">
    <property type="entry name" value="IPK"/>
</dbReference>
<dbReference type="AlphaFoldDB" id="A7SYC7"/>
<dbReference type="SUPFAM" id="SSF56104">
    <property type="entry name" value="SAICAR synthase-like"/>
    <property type="match status" value="1"/>
</dbReference>
<dbReference type="Proteomes" id="UP000001593">
    <property type="component" value="Unassembled WGS sequence"/>
</dbReference>
<dbReference type="PANTHER" id="PTHR12400">
    <property type="entry name" value="INOSITOL POLYPHOSPHATE KINASE"/>
    <property type="match status" value="1"/>
</dbReference>
<dbReference type="InParanoid" id="A7SYC7"/>
<proteinExistence type="inferred from homology"/>
<evidence type="ECO:0000313" key="9">
    <source>
        <dbReference type="EMBL" id="EDO31288.1"/>
    </source>
</evidence>
<evidence type="ECO:0000256" key="4">
    <source>
        <dbReference type="ARBA" id="ARBA00022777"/>
    </source>
</evidence>